<dbReference type="InterPro" id="IPR047589">
    <property type="entry name" value="DUF11_rpt"/>
</dbReference>
<feature type="compositionally biased region" description="Polar residues" evidence="1">
    <location>
        <begin position="549"/>
        <end position="558"/>
    </location>
</feature>
<dbReference type="EMBL" id="MFEK01000001">
    <property type="protein sequence ID" value="OGE79513.1"/>
    <property type="molecule type" value="Genomic_DNA"/>
</dbReference>
<evidence type="ECO:0000256" key="1">
    <source>
        <dbReference type="SAM" id="MobiDB-lite"/>
    </source>
</evidence>
<feature type="chain" id="PRO_5009520166" description="DUF11 domain-containing protein" evidence="2">
    <location>
        <begin position="21"/>
        <end position="558"/>
    </location>
</feature>
<accession>A0A1F5NPL9</accession>
<proteinExistence type="predicted"/>
<feature type="signal peptide" evidence="2">
    <location>
        <begin position="1"/>
        <end position="20"/>
    </location>
</feature>
<name>A0A1F5NPL9_9BACT</name>
<feature type="region of interest" description="Disordered" evidence="1">
    <location>
        <begin position="538"/>
        <end position="558"/>
    </location>
</feature>
<reference evidence="3 4" key="1">
    <citation type="journal article" date="2016" name="Nat. Commun.">
        <title>Thousands of microbial genomes shed light on interconnected biogeochemical processes in an aquifer system.</title>
        <authorList>
            <person name="Anantharaman K."/>
            <person name="Brown C.T."/>
            <person name="Hug L.A."/>
            <person name="Sharon I."/>
            <person name="Castelle C.J."/>
            <person name="Probst A.J."/>
            <person name="Thomas B.C."/>
            <person name="Singh A."/>
            <person name="Wilkins M.J."/>
            <person name="Karaoz U."/>
            <person name="Brodie E.L."/>
            <person name="Williams K.H."/>
            <person name="Hubbard S.S."/>
            <person name="Banfield J.F."/>
        </authorList>
    </citation>
    <scope>NUCLEOTIDE SEQUENCE [LARGE SCALE GENOMIC DNA]</scope>
</reference>
<gene>
    <name evidence="3" type="ORF">A2751_00240</name>
</gene>
<comment type="caution">
    <text evidence="3">The sequence shown here is derived from an EMBL/GenBank/DDBJ whole genome shotgun (WGS) entry which is preliminary data.</text>
</comment>
<evidence type="ECO:0000313" key="4">
    <source>
        <dbReference type="Proteomes" id="UP000176864"/>
    </source>
</evidence>
<evidence type="ECO:0008006" key="5">
    <source>
        <dbReference type="Google" id="ProtNLM"/>
    </source>
</evidence>
<dbReference type="NCBIfam" id="TIGR01451">
    <property type="entry name" value="B_ant_repeat"/>
    <property type="match status" value="1"/>
</dbReference>
<dbReference type="Proteomes" id="UP000176864">
    <property type="component" value="Unassembled WGS sequence"/>
</dbReference>
<evidence type="ECO:0000256" key="2">
    <source>
        <dbReference type="SAM" id="SignalP"/>
    </source>
</evidence>
<organism evidence="3 4">
    <name type="scientific">Candidatus Doudnabacteria bacterium RIFCSPHIGHO2_01_FULL_46_14</name>
    <dbReference type="NCBI Taxonomy" id="1817824"/>
    <lineage>
        <taxon>Bacteria</taxon>
        <taxon>Candidatus Doudnaibacteriota</taxon>
    </lineage>
</organism>
<evidence type="ECO:0000313" key="3">
    <source>
        <dbReference type="EMBL" id="OGE79513.1"/>
    </source>
</evidence>
<protein>
    <recommendedName>
        <fullName evidence="5">DUF11 domain-containing protein</fullName>
    </recommendedName>
</protein>
<sequence length="558" mass="63331">MRKYFWLLLVFWATTGAVQAQEIGRHESPHNDCIEPTTEHFHWRVIGGRRVATEIKNPEDLRKFIAENPANWRRIVIDEWKWEPVLLGKVLEAVQAGRIVSISWDEIRQRLRDDLSLENYIIQTKIPTCIILRNMMMGPSAENPGSPPESAGTALYDPTDMKPASAYMFKASDFTWAVFVCFCSNPAEVDLPSIPVTDLRIKKSGRNVTANDTTFKEETPANPGNRVQFVVEIDSAGNQRIHHSVITRDVLPTRTTFVSGSMTLDDVPVTQSQEKEFFRTGINLGDFPPDTKKAVKFDVVVVRAEEFRAEASATEIVRVTLTNRAFVKSDEMREKEADARIIVVIQPQVPQLTLAKEVQSIKAGRGTEFFESISATAEEDIRYRATLTTRDSTIAQRPKIRDSLNNLVIYKERTLMINGRQASREEEMRFFQDGIELPEMQPNATLTIVYEAEVARTSSFQVDREYRLENEIIVATDRLERRDNALVLLRINKKPEPLPIPTPERNPPKITKKKIAIPVAIGAAILLGFKFKPGQKEIPKVLEPEKPPFTQQPNTGRP</sequence>
<keyword evidence="2" id="KW-0732">Signal</keyword>
<dbReference type="AlphaFoldDB" id="A0A1F5NPL9"/>